<accession>A0A397IDF2</accession>
<dbReference type="OrthoDB" id="2316259at2759"/>
<comment type="caution">
    <text evidence="1">The sequence shown here is derived from an EMBL/GenBank/DDBJ whole genome shotgun (WGS) entry which is preliminary data.</text>
</comment>
<dbReference type="EMBL" id="PQFF01000225">
    <property type="protein sequence ID" value="RHZ72288.1"/>
    <property type="molecule type" value="Genomic_DNA"/>
</dbReference>
<evidence type="ECO:0000313" key="2">
    <source>
        <dbReference type="Proteomes" id="UP000266861"/>
    </source>
</evidence>
<keyword evidence="2" id="KW-1185">Reference proteome</keyword>
<proteinExistence type="predicted"/>
<dbReference type="AlphaFoldDB" id="A0A397IDF2"/>
<sequence>MDNFDINKMYKRLHDDYEEAFEITKNGTVKSNNENFEKVCKFLENYKTLMRADGISVGDFNIKIVGKGEIEQVNHNKKEMAKLVGVANQYYIKACRALDIQPNQEYINVIIREN</sequence>
<name>A0A397IDF2_9GLOM</name>
<organism evidence="1 2">
    <name type="scientific">Diversispora epigaea</name>
    <dbReference type="NCBI Taxonomy" id="1348612"/>
    <lineage>
        <taxon>Eukaryota</taxon>
        <taxon>Fungi</taxon>
        <taxon>Fungi incertae sedis</taxon>
        <taxon>Mucoromycota</taxon>
        <taxon>Glomeromycotina</taxon>
        <taxon>Glomeromycetes</taxon>
        <taxon>Diversisporales</taxon>
        <taxon>Diversisporaceae</taxon>
        <taxon>Diversispora</taxon>
    </lineage>
</organism>
<evidence type="ECO:0000313" key="1">
    <source>
        <dbReference type="EMBL" id="RHZ72288.1"/>
    </source>
</evidence>
<reference evidence="1 2" key="1">
    <citation type="submission" date="2018-08" db="EMBL/GenBank/DDBJ databases">
        <title>Genome and evolution of the arbuscular mycorrhizal fungus Diversispora epigaea (formerly Glomus versiforme) and its bacterial endosymbionts.</title>
        <authorList>
            <person name="Sun X."/>
            <person name="Fei Z."/>
            <person name="Harrison M."/>
        </authorList>
    </citation>
    <scope>NUCLEOTIDE SEQUENCE [LARGE SCALE GENOMIC DNA]</scope>
    <source>
        <strain evidence="1 2">IT104</strain>
    </source>
</reference>
<dbReference type="Proteomes" id="UP000266861">
    <property type="component" value="Unassembled WGS sequence"/>
</dbReference>
<protein>
    <submittedName>
        <fullName evidence="1">Uncharacterized protein</fullName>
    </submittedName>
</protein>
<gene>
    <name evidence="1" type="ORF">Glove_243g54</name>
</gene>